<keyword evidence="9" id="KW-1185">Reference proteome</keyword>
<organism evidence="8 9">
    <name type="scientific">Lupinus angustifolius</name>
    <name type="common">Narrow-leaved blue lupine</name>
    <dbReference type="NCBI Taxonomy" id="3871"/>
    <lineage>
        <taxon>Eukaryota</taxon>
        <taxon>Viridiplantae</taxon>
        <taxon>Streptophyta</taxon>
        <taxon>Embryophyta</taxon>
        <taxon>Tracheophyta</taxon>
        <taxon>Spermatophyta</taxon>
        <taxon>Magnoliopsida</taxon>
        <taxon>eudicotyledons</taxon>
        <taxon>Gunneridae</taxon>
        <taxon>Pentapetalae</taxon>
        <taxon>rosids</taxon>
        <taxon>fabids</taxon>
        <taxon>Fabales</taxon>
        <taxon>Fabaceae</taxon>
        <taxon>Papilionoideae</taxon>
        <taxon>50 kb inversion clade</taxon>
        <taxon>genistoids sensu lato</taxon>
        <taxon>core genistoids</taxon>
        <taxon>Genisteae</taxon>
        <taxon>Lupinus</taxon>
    </lineage>
</organism>
<evidence type="ECO:0000256" key="4">
    <source>
        <dbReference type="ARBA" id="ARBA00023242"/>
    </source>
</evidence>
<keyword evidence="4 5" id="KW-0539">Nucleus</keyword>
<keyword evidence="3 5" id="KW-0804">Transcription</keyword>
<comment type="domain">
    <text evidence="5">The PPC domain mediates interactions between AHL proteins.</text>
</comment>
<dbReference type="EMBL" id="CM007368">
    <property type="protein sequence ID" value="OIW05896.1"/>
    <property type="molecule type" value="Genomic_DNA"/>
</dbReference>
<sequence length="232" mass="24644">MEENQDHSPTQPRNSAAGMAPEATTPEVVVVVKEETREYVVTPPGLWVQPLPTVERRGRGRPPGSRKFQRISSTSAGIWAETSVLDLTAYYMVTVVPGENVVTKLLSLFEEMSPDTVSVLSATGQISSSVFSRFGGTVTYAGRHEILSFSGQGNSVPGENALLICSLAAPDGTVFGGVIERSMIAATPVKIVIAVFKQMGIFKQSKRGDTSGSPKTRADQDSAMAPPRSGSA</sequence>
<reference evidence="8 9" key="1">
    <citation type="journal article" date="2017" name="Plant Biotechnol. J.">
        <title>A comprehensive draft genome sequence for lupin (Lupinus angustifolius), an emerging health food: insights into plant-microbe interactions and legume evolution.</title>
        <authorList>
            <person name="Hane J.K."/>
            <person name="Ming Y."/>
            <person name="Kamphuis L.G."/>
            <person name="Nelson M.N."/>
            <person name="Garg G."/>
            <person name="Atkins C.A."/>
            <person name="Bayer P.E."/>
            <person name="Bravo A."/>
            <person name="Bringans S."/>
            <person name="Cannon S."/>
            <person name="Edwards D."/>
            <person name="Foley R."/>
            <person name="Gao L.L."/>
            <person name="Harrison M.J."/>
            <person name="Huang W."/>
            <person name="Hurgobin B."/>
            <person name="Li S."/>
            <person name="Liu C.W."/>
            <person name="McGrath A."/>
            <person name="Morahan G."/>
            <person name="Murray J."/>
            <person name="Weller J."/>
            <person name="Jian J."/>
            <person name="Singh K.B."/>
        </authorList>
    </citation>
    <scope>NUCLEOTIDE SEQUENCE</scope>
    <source>
        <strain evidence="9">cv. Tanjil</strain>
        <tissue evidence="8">Whole plant</tissue>
    </source>
</reference>
<evidence type="ECO:0000256" key="6">
    <source>
        <dbReference type="SAM" id="MobiDB-lite"/>
    </source>
</evidence>
<evidence type="ECO:0000256" key="1">
    <source>
        <dbReference type="ARBA" id="ARBA00023015"/>
    </source>
</evidence>
<dbReference type="InterPro" id="IPR039605">
    <property type="entry name" value="AHL"/>
</dbReference>
<proteinExistence type="predicted"/>
<dbReference type="Gene3D" id="3.30.1330.80">
    <property type="entry name" value="Hypothetical protein, similar to alpha- acetolactate decarboxylase, domain 2"/>
    <property type="match status" value="1"/>
</dbReference>
<feature type="region of interest" description="Disordered" evidence="6">
    <location>
        <begin position="205"/>
        <end position="232"/>
    </location>
</feature>
<dbReference type="GO" id="GO:0005634">
    <property type="term" value="C:nucleus"/>
    <property type="evidence" value="ECO:0007669"/>
    <property type="project" value="UniProtKB-SubCell"/>
</dbReference>
<evidence type="ECO:0000313" key="8">
    <source>
        <dbReference type="EMBL" id="OIW05896.1"/>
    </source>
</evidence>
<keyword evidence="1 5" id="KW-0805">Transcription regulation</keyword>
<dbReference type="PROSITE" id="PS51742">
    <property type="entry name" value="PPC"/>
    <property type="match status" value="1"/>
</dbReference>
<comment type="subcellular location">
    <subcellularLocation>
        <location evidence="5">Nucleus</location>
    </subcellularLocation>
</comment>
<protein>
    <recommendedName>
        <fullName evidence="5">AT-hook motif nuclear-localized protein</fullName>
    </recommendedName>
</protein>
<dbReference type="CDD" id="cd11378">
    <property type="entry name" value="DUF296"/>
    <property type="match status" value="1"/>
</dbReference>
<feature type="domain" description="PPC" evidence="7">
    <location>
        <begin position="82"/>
        <end position="217"/>
    </location>
</feature>
<feature type="region of interest" description="Disordered" evidence="6">
    <location>
        <begin position="1"/>
        <end position="27"/>
    </location>
</feature>
<dbReference type="GO" id="GO:0003680">
    <property type="term" value="F:minor groove of adenine-thymine-rich DNA binding"/>
    <property type="evidence" value="ECO:0007669"/>
    <property type="project" value="UniProtKB-UniRule"/>
</dbReference>
<evidence type="ECO:0000259" key="7">
    <source>
        <dbReference type="PROSITE" id="PS51742"/>
    </source>
</evidence>
<name>A0A4P1R9V6_LUPAN</name>
<dbReference type="PANTHER" id="PTHR31500:SF45">
    <property type="entry name" value="AT-HOOK MOTIF NUCLEAR-LOCALIZED PROTEIN"/>
    <property type="match status" value="1"/>
</dbReference>
<dbReference type="Pfam" id="PF03479">
    <property type="entry name" value="PCC"/>
    <property type="match status" value="1"/>
</dbReference>
<evidence type="ECO:0000256" key="2">
    <source>
        <dbReference type="ARBA" id="ARBA00023125"/>
    </source>
</evidence>
<dbReference type="AlphaFoldDB" id="A0A4P1R9V6"/>
<dbReference type="PANTHER" id="PTHR31500">
    <property type="entry name" value="AT-HOOK MOTIF NUCLEAR-LOCALIZED PROTEIN 9"/>
    <property type="match status" value="1"/>
</dbReference>
<dbReference type="SUPFAM" id="SSF117856">
    <property type="entry name" value="AF0104/ALDC/Ptd012-like"/>
    <property type="match status" value="1"/>
</dbReference>
<accession>A0A4P1R9V6</accession>
<evidence type="ECO:0000256" key="5">
    <source>
        <dbReference type="RuleBase" id="RU367031"/>
    </source>
</evidence>
<dbReference type="Gramene" id="OIW05896">
    <property type="protein sequence ID" value="OIW05896"/>
    <property type="gene ID" value="TanjilG_23682"/>
</dbReference>
<comment type="function">
    <text evidence="5">Transcription factor that specifically binds AT-rich DNA sequences related to the nuclear matrix attachment regions (MARs).</text>
</comment>
<dbReference type="STRING" id="3871.A0A4P1R9V6"/>
<keyword evidence="2 5" id="KW-0238">DNA-binding</keyword>
<evidence type="ECO:0000313" key="9">
    <source>
        <dbReference type="Proteomes" id="UP000188354"/>
    </source>
</evidence>
<dbReference type="Proteomes" id="UP000188354">
    <property type="component" value="Chromosome LG08"/>
</dbReference>
<evidence type="ECO:0000256" key="3">
    <source>
        <dbReference type="ARBA" id="ARBA00023163"/>
    </source>
</evidence>
<gene>
    <name evidence="8" type="ORF">TanjilG_23682</name>
</gene>
<dbReference type="InterPro" id="IPR005175">
    <property type="entry name" value="PPC_dom"/>
</dbReference>